<evidence type="ECO:0000256" key="8">
    <source>
        <dbReference type="ARBA" id="ARBA00023080"/>
    </source>
</evidence>
<keyword evidence="6" id="KW-0378">Hydrolase</keyword>
<evidence type="ECO:0000313" key="9">
    <source>
        <dbReference type="EMBL" id="EGR33651.1"/>
    </source>
</evidence>
<sequence>QMGIENLIILSDFDQTITGFGTKEAPQPASFGIIRKSKHVSPNFNVELTRLFEKYQPYEHNMTIDQNLKLQMIEEWNCLVQKIFNEEKISKSQINDSLNVSNLRIRYFFKELIGQCKEINLPFYIISGGLSPIIASCMEELVGNPQEYPNLFIFCNEGYFNEEEKLHKINMVVNTNSKQLLVSKKQFNLRKNVFLFGDYQHDIFMKKDTECENAVCVMFVRENLDQNEISVLKNEWDALIVGEGNFILHQMLLNFVSGGQFFNFQEEFNQEEQNLQEIKDIIFK</sequence>
<dbReference type="GO" id="GO:0009117">
    <property type="term" value="P:nucleotide metabolic process"/>
    <property type="evidence" value="ECO:0007669"/>
    <property type="project" value="UniProtKB-KW"/>
</dbReference>
<dbReference type="Pfam" id="PF05822">
    <property type="entry name" value="UMPH-1"/>
    <property type="match status" value="1"/>
</dbReference>
<dbReference type="AlphaFoldDB" id="G0QM94"/>
<dbReference type="InterPro" id="IPR006434">
    <property type="entry name" value="Pyrimidine_nucleotidase_eu"/>
</dbReference>
<accession>G0QM94</accession>
<dbReference type="EC" id="3.1.3.5" evidence="3"/>
<dbReference type="PANTHER" id="PTHR13045">
    <property type="entry name" value="5'-NUCLEOTIDASE"/>
    <property type="match status" value="1"/>
</dbReference>
<dbReference type="EMBL" id="GL983412">
    <property type="protein sequence ID" value="EGR33651.1"/>
    <property type="molecule type" value="Genomic_DNA"/>
</dbReference>
<protein>
    <recommendedName>
        <fullName evidence="3">5'-nucleotidase</fullName>
        <ecNumber evidence="3">3.1.3.5</ecNumber>
    </recommendedName>
</protein>
<keyword evidence="7" id="KW-0460">Magnesium</keyword>
<dbReference type="GO" id="GO:0008253">
    <property type="term" value="F:5'-nucleotidase activity"/>
    <property type="evidence" value="ECO:0007669"/>
    <property type="project" value="UniProtKB-EC"/>
</dbReference>
<evidence type="ECO:0000256" key="5">
    <source>
        <dbReference type="ARBA" id="ARBA00022741"/>
    </source>
</evidence>
<dbReference type="GO" id="GO:0000166">
    <property type="term" value="F:nucleotide binding"/>
    <property type="evidence" value="ECO:0007669"/>
    <property type="project" value="UniProtKB-KW"/>
</dbReference>
<dbReference type="GO" id="GO:0000287">
    <property type="term" value="F:magnesium ion binding"/>
    <property type="evidence" value="ECO:0007669"/>
    <property type="project" value="InterPro"/>
</dbReference>
<evidence type="ECO:0000256" key="6">
    <source>
        <dbReference type="ARBA" id="ARBA00022801"/>
    </source>
</evidence>
<evidence type="ECO:0000256" key="7">
    <source>
        <dbReference type="ARBA" id="ARBA00022842"/>
    </source>
</evidence>
<proteinExistence type="inferred from homology"/>
<keyword evidence="4" id="KW-0479">Metal-binding</keyword>
<dbReference type="Gene3D" id="1.10.150.340">
    <property type="entry name" value="Pyrimidine 5'-nucleotidase (UMPH-1), N-terminal domain"/>
    <property type="match status" value="1"/>
</dbReference>
<keyword evidence="10" id="KW-1185">Reference proteome</keyword>
<evidence type="ECO:0000256" key="4">
    <source>
        <dbReference type="ARBA" id="ARBA00022723"/>
    </source>
</evidence>
<dbReference type="eggNOG" id="KOG3128">
    <property type="taxonomic scope" value="Eukaryota"/>
</dbReference>
<keyword evidence="5" id="KW-0547">Nucleotide-binding</keyword>
<dbReference type="OMA" id="QHINGTH"/>
<dbReference type="RefSeq" id="XP_004037637.1">
    <property type="nucleotide sequence ID" value="XM_004037589.1"/>
</dbReference>
<dbReference type="PANTHER" id="PTHR13045:SF0">
    <property type="entry name" value="7-METHYLGUANOSINE PHOSPHATE-SPECIFIC 5'-NUCLEOTIDASE"/>
    <property type="match status" value="1"/>
</dbReference>
<organism evidence="9 10">
    <name type="scientific">Ichthyophthirius multifiliis</name>
    <name type="common">White spot disease agent</name>
    <name type="synonym">Ich</name>
    <dbReference type="NCBI Taxonomy" id="5932"/>
    <lineage>
        <taxon>Eukaryota</taxon>
        <taxon>Sar</taxon>
        <taxon>Alveolata</taxon>
        <taxon>Ciliophora</taxon>
        <taxon>Intramacronucleata</taxon>
        <taxon>Oligohymenophorea</taxon>
        <taxon>Hymenostomatida</taxon>
        <taxon>Ophryoglenina</taxon>
        <taxon>Ichthyophthirius</taxon>
    </lineage>
</organism>
<dbReference type="InterPro" id="IPR023214">
    <property type="entry name" value="HAD_sf"/>
</dbReference>
<name>G0QM94_ICHMU</name>
<reference evidence="9 10" key="1">
    <citation type="submission" date="2011-07" db="EMBL/GenBank/DDBJ databases">
        <authorList>
            <person name="Coyne R."/>
            <person name="Brami D."/>
            <person name="Johnson J."/>
            <person name="Hostetler J."/>
            <person name="Hannick L."/>
            <person name="Clark T."/>
            <person name="Cassidy-Hanley D."/>
            <person name="Inman J."/>
        </authorList>
    </citation>
    <scope>NUCLEOTIDE SEQUENCE [LARGE SCALE GENOMIC DNA]</scope>
    <source>
        <strain evidence="9 10">G5</strain>
    </source>
</reference>
<evidence type="ECO:0000313" key="10">
    <source>
        <dbReference type="Proteomes" id="UP000008983"/>
    </source>
</evidence>
<dbReference type="GO" id="GO:0005737">
    <property type="term" value="C:cytoplasm"/>
    <property type="evidence" value="ECO:0007669"/>
    <property type="project" value="InterPro"/>
</dbReference>
<feature type="non-terminal residue" evidence="9">
    <location>
        <position position="1"/>
    </location>
</feature>
<evidence type="ECO:0000256" key="2">
    <source>
        <dbReference type="ARBA" id="ARBA00008389"/>
    </source>
</evidence>
<dbReference type="InParanoid" id="G0QM94"/>
<comment type="catalytic activity">
    <reaction evidence="1">
        <text>a ribonucleoside 5'-phosphate + H2O = a ribonucleoside + phosphate</text>
        <dbReference type="Rhea" id="RHEA:12484"/>
        <dbReference type="ChEBI" id="CHEBI:15377"/>
        <dbReference type="ChEBI" id="CHEBI:18254"/>
        <dbReference type="ChEBI" id="CHEBI:43474"/>
        <dbReference type="ChEBI" id="CHEBI:58043"/>
        <dbReference type="EC" id="3.1.3.5"/>
    </reaction>
</comment>
<gene>
    <name evidence="9" type="ORF">IMG5_046970</name>
</gene>
<keyword evidence="8" id="KW-0546">Nucleotide metabolism</keyword>
<dbReference type="Proteomes" id="UP000008983">
    <property type="component" value="Unassembled WGS sequence"/>
</dbReference>
<dbReference type="Gene3D" id="3.40.50.1000">
    <property type="entry name" value="HAD superfamily/HAD-like"/>
    <property type="match status" value="1"/>
</dbReference>
<evidence type="ECO:0000256" key="1">
    <source>
        <dbReference type="ARBA" id="ARBA00000815"/>
    </source>
</evidence>
<dbReference type="SUPFAM" id="SSF56784">
    <property type="entry name" value="HAD-like"/>
    <property type="match status" value="1"/>
</dbReference>
<comment type="similarity">
    <text evidence="2">Belongs to the pyrimidine 5'-nucleotidase family.</text>
</comment>
<dbReference type="GeneID" id="14909836"/>
<dbReference type="STRING" id="857967.G0QM94"/>
<dbReference type="InterPro" id="IPR036412">
    <property type="entry name" value="HAD-like_sf"/>
</dbReference>
<evidence type="ECO:0000256" key="3">
    <source>
        <dbReference type="ARBA" id="ARBA00012643"/>
    </source>
</evidence>
<dbReference type="OrthoDB" id="10014216at2759"/>